<evidence type="ECO:0000256" key="1">
    <source>
        <dbReference type="ARBA" id="ARBA00023235"/>
    </source>
</evidence>
<dbReference type="SUPFAM" id="SSF51658">
    <property type="entry name" value="Xylose isomerase-like"/>
    <property type="match status" value="1"/>
</dbReference>
<name>A0A1C1YY04_9HYPH</name>
<reference evidence="5 6" key="1">
    <citation type="submission" date="2015-12" db="EMBL/GenBank/DDBJ databases">
        <authorList>
            <person name="Shamseldin A."/>
            <person name="Moawad H."/>
            <person name="Abd El-Rahim W.M."/>
            <person name="Sadowsky M.J."/>
        </authorList>
    </citation>
    <scope>NUCLEOTIDE SEQUENCE [LARGE SCALE GENOMIC DNA]</scope>
    <source>
        <strain evidence="5 6">JC234</strain>
    </source>
</reference>
<dbReference type="InterPro" id="IPR036237">
    <property type="entry name" value="Xyl_isomerase-like_sf"/>
</dbReference>
<dbReference type="OrthoDB" id="9786584at2"/>
<accession>A0A1C1YY04</accession>
<dbReference type="EMBL" id="LQZT01000007">
    <property type="protein sequence ID" value="OCW58378.1"/>
    <property type="molecule type" value="Genomic_DNA"/>
</dbReference>
<dbReference type="GO" id="GO:0046487">
    <property type="term" value="P:glyoxylate metabolic process"/>
    <property type="evidence" value="ECO:0007669"/>
    <property type="project" value="TreeGrafter"/>
</dbReference>
<dbReference type="PANTHER" id="PTHR43489:SF6">
    <property type="entry name" value="HYDROXYPYRUVATE ISOMERASE-RELATED"/>
    <property type="match status" value="1"/>
</dbReference>
<dbReference type="Gene3D" id="3.20.20.150">
    <property type="entry name" value="Divalent-metal-dependent TIM barrel enzymes"/>
    <property type="match status" value="1"/>
</dbReference>
<evidence type="ECO:0000259" key="4">
    <source>
        <dbReference type="Pfam" id="PF01261"/>
    </source>
</evidence>
<dbReference type="Pfam" id="PF01261">
    <property type="entry name" value="AP_endonuc_2"/>
    <property type="match status" value="1"/>
</dbReference>
<gene>
    <name evidence="5" type="ORF">AWJ14_13690</name>
</gene>
<dbReference type="RefSeq" id="WP_066176676.1">
    <property type="nucleotide sequence ID" value="NZ_LQZT01000007.1"/>
</dbReference>
<feature type="active site" description="Proton donor/acceptor" evidence="3">
    <location>
        <position position="239"/>
    </location>
</feature>
<comment type="similarity">
    <text evidence="2">Belongs to the hyi family.</text>
</comment>
<comment type="caution">
    <text evidence="5">The sequence shown here is derived from an EMBL/GenBank/DDBJ whole genome shotgun (WGS) entry which is preliminary data.</text>
</comment>
<sequence length="260" mass="27661">MLRLSANLSMLFGDLPFLDRFPAARRAGFTAAEVQYPYDHAMTDVAAALADSGLDLVLINAPPGAQPGDRGLAAIPGREAEFRDEIALALAWSSALGNRFIHVLSGVPGESHSRAACLDTWHANMTWAARQARAAQVGLLVEALNPVDVPGYFIRSLDEAVALLGRLEGPGAGLLFDVYHCARSGEPVVAQLKACAPWTRHIQIADAPARGEPGTGDVDWKAVFSAIEATGYRGFVGAEYSPRAATLDGLGWARPHLEHS</sequence>
<feature type="active site" description="Proton donor/acceptor" evidence="3">
    <location>
        <position position="142"/>
    </location>
</feature>
<evidence type="ECO:0000256" key="3">
    <source>
        <dbReference type="PIRSR" id="PIRSR006241-50"/>
    </source>
</evidence>
<protein>
    <recommendedName>
        <fullName evidence="4">Xylose isomerase-like TIM barrel domain-containing protein</fullName>
    </recommendedName>
</protein>
<dbReference type="AlphaFoldDB" id="A0A1C1YY04"/>
<dbReference type="PIRSF" id="PIRSF006241">
    <property type="entry name" value="HyI"/>
    <property type="match status" value="1"/>
</dbReference>
<evidence type="ECO:0000256" key="2">
    <source>
        <dbReference type="PIRNR" id="PIRNR006241"/>
    </source>
</evidence>
<keyword evidence="1 2" id="KW-0413">Isomerase</keyword>
<keyword evidence="6" id="KW-1185">Reference proteome</keyword>
<dbReference type="STRING" id="1480615.AWJ14_13690"/>
<proteinExistence type="inferred from homology"/>
<dbReference type="GO" id="GO:0008903">
    <property type="term" value="F:hydroxypyruvate isomerase activity"/>
    <property type="evidence" value="ECO:0007669"/>
    <property type="project" value="TreeGrafter"/>
</dbReference>
<dbReference type="InterPro" id="IPR050417">
    <property type="entry name" value="Sugar_Epim/Isomerase"/>
</dbReference>
<dbReference type="Proteomes" id="UP000094795">
    <property type="component" value="Unassembled WGS sequence"/>
</dbReference>
<evidence type="ECO:0000313" key="5">
    <source>
        <dbReference type="EMBL" id="OCW58378.1"/>
    </source>
</evidence>
<evidence type="ECO:0000313" key="6">
    <source>
        <dbReference type="Proteomes" id="UP000094795"/>
    </source>
</evidence>
<dbReference type="InterPro" id="IPR013022">
    <property type="entry name" value="Xyl_isomerase-like_TIM-brl"/>
</dbReference>
<organism evidence="5 6">
    <name type="scientific">Hoeflea olei</name>
    <dbReference type="NCBI Taxonomy" id="1480615"/>
    <lineage>
        <taxon>Bacteria</taxon>
        <taxon>Pseudomonadati</taxon>
        <taxon>Pseudomonadota</taxon>
        <taxon>Alphaproteobacteria</taxon>
        <taxon>Hyphomicrobiales</taxon>
        <taxon>Rhizobiaceae</taxon>
        <taxon>Hoeflea</taxon>
    </lineage>
</organism>
<dbReference type="InterPro" id="IPR026040">
    <property type="entry name" value="HyI-like"/>
</dbReference>
<feature type="domain" description="Xylose isomerase-like TIM barrel" evidence="4">
    <location>
        <begin position="22"/>
        <end position="254"/>
    </location>
</feature>
<dbReference type="PANTHER" id="PTHR43489">
    <property type="entry name" value="ISOMERASE"/>
    <property type="match status" value="1"/>
</dbReference>